<dbReference type="RefSeq" id="WP_045072232.1">
    <property type="nucleotide sequence ID" value="NZ_JZTD01000038.1"/>
</dbReference>
<proteinExistence type="predicted"/>
<gene>
    <name evidence="1" type="ORF">C0W53_22000</name>
</gene>
<dbReference type="EMBL" id="PYOZ01000028">
    <property type="protein sequence ID" value="PSX39065.1"/>
    <property type="molecule type" value="Genomic_DNA"/>
</dbReference>
<dbReference type="Proteomes" id="UP000240728">
    <property type="component" value="Unassembled WGS sequence"/>
</dbReference>
<keyword evidence="2" id="KW-1185">Reference proteome</keyword>
<accession>A0AAX0YQS8</accession>
<reference evidence="1 2" key="1">
    <citation type="submission" date="2018-01" db="EMBL/GenBank/DDBJ databases">
        <title>Whole genome sequencing of Histamine producing bacteria.</title>
        <authorList>
            <person name="Butler K."/>
        </authorList>
    </citation>
    <scope>NUCLEOTIDE SEQUENCE [LARGE SCALE GENOMIC DNA]</scope>
    <source>
        <strain evidence="1 2">A1-4</strain>
    </source>
</reference>
<dbReference type="AlphaFoldDB" id="A0AAX0YQS8"/>
<organism evidence="1 2">
    <name type="scientific">Photobacterium kishitanii</name>
    <dbReference type="NCBI Taxonomy" id="318456"/>
    <lineage>
        <taxon>Bacteria</taxon>
        <taxon>Pseudomonadati</taxon>
        <taxon>Pseudomonadota</taxon>
        <taxon>Gammaproteobacteria</taxon>
        <taxon>Vibrionales</taxon>
        <taxon>Vibrionaceae</taxon>
        <taxon>Photobacterium</taxon>
    </lineage>
</organism>
<evidence type="ECO:0000313" key="1">
    <source>
        <dbReference type="EMBL" id="PSX39065.1"/>
    </source>
</evidence>
<protein>
    <submittedName>
        <fullName evidence="1">Uncharacterized protein</fullName>
    </submittedName>
</protein>
<evidence type="ECO:0000313" key="2">
    <source>
        <dbReference type="Proteomes" id="UP000240728"/>
    </source>
</evidence>
<sequence>MEESEVIVEVRNHRHDRNIVSISAHSKGYIKKLNINGYVLIPYEGYESVGLVQCLTIGSNKINNPIRSRKCKLLLEYISSGATIRICHTLKN</sequence>
<comment type="caution">
    <text evidence="1">The sequence shown here is derived from an EMBL/GenBank/DDBJ whole genome shotgun (WGS) entry which is preliminary data.</text>
</comment>
<name>A0AAX0YQS8_9GAMM</name>